<dbReference type="PANTHER" id="PTHR30050">
    <property type="entry name" value="CHROMOSOMAL REPLICATION INITIATOR PROTEIN DNAA"/>
    <property type="match status" value="1"/>
</dbReference>
<dbReference type="RefSeq" id="WP_061569997.1">
    <property type="nucleotide sequence ID" value="NZ_LQYT01000133.1"/>
</dbReference>
<dbReference type="Pfam" id="PF01695">
    <property type="entry name" value="IstB_IS21"/>
    <property type="match status" value="1"/>
</dbReference>
<name>A0A150LB11_9BACI</name>
<dbReference type="AlphaFoldDB" id="A0A150LB11"/>
<dbReference type="NCBIfam" id="NF038214">
    <property type="entry name" value="IS21_help_AAA"/>
    <property type="match status" value="1"/>
</dbReference>
<dbReference type="GO" id="GO:0005524">
    <property type="term" value="F:ATP binding"/>
    <property type="evidence" value="ECO:0007669"/>
    <property type="project" value="UniProtKB-KW"/>
</dbReference>
<comment type="similarity">
    <text evidence="1">Belongs to the IS21/IS1162 putative ATP-binding protein family.</text>
</comment>
<dbReference type="SMART" id="SM00382">
    <property type="entry name" value="AAA"/>
    <property type="match status" value="1"/>
</dbReference>
<accession>A0A150LB11</accession>
<protein>
    <recommendedName>
        <fullName evidence="4">AAA+ ATPase domain-containing protein</fullName>
    </recommendedName>
</protein>
<dbReference type="PATRIC" id="fig|301148.3.peg.1901"/>
<evidence type="ECO:0000256" key="1">
    <source>
        <dbReference type="ARBA" id="ARBA00008059"/>
    </source>
</evidence>
<evidence type="ECO:0000259" key="4">
    <source>
        <dbReference type="SMART" id="SM00382"/>
    </source>
</evidence>
<organism evidence="5 6">
    <name type="scientific">Caldibacillus debilis</name>
    <dbReference type="NCBI Taxonomy" id="301148"/>
    <lineage>
        <taxon>Bacteria</taxon>
        <taxon>Bacillati</taxon>
        <taxon>Bacillota</taxon>
        <taxon>Bacilli</taxon>
        <taxon>Bacillales</taxon>
        <taxon>Bacillaceae</taxon>
        <taxon>Caldibacillus</taxon>
    </lineage>
</organism>
<dbReference type="Proteomes" id="UP000075683">
    <property type="component" value="Unassembled WGS sequence"/>
</dbReference>
<reference evidence="5 6" key="1">
    <citation type="submission" date="2016-01" db="EMBL/GenBank/DDBJ databases">
        <title>Draft Genome Sequences of Seven Thermophilic Sporeformers Isolated from Foods.</title>
        <authorList>
            <person name="Berendsen E.M."/>
            <person name="Wells-Bennik M.H."/>
            <person name="Krawcyk A.O."/>
            <person name="De Jong A."/>
            <person name="Holsappel S."/>
            <person name="Eijlander R.T."/>
            <person name="Kuipers O.P."/>
        </authorList>
    </citation>
    <scope>NUCLEOTIDE SEQUENCE [LARGE SCALE GENOMIC DNA]</scope>
    <source>
        <strain evidence="5 6">B4135</strain>
    </source>
</reference>
<comment type="caution">
    <text evidence="5">The sequence shown here is derived from an EMBL/GenBank/DDBJ whole genome shotgun (WGS) entry which is preliminary data.</text>
</comment>
<dbReference type="PIRSF" id="PIRSF003073">
    <property type="entry name" value="DNAC_TnpB_IstB"/>
    <property type="match status" value="1"/>
</dbReference>
<dbReference type="STRING" id="301148.B4135_3833"/>
<dbReference type="InterPro" id="IPR003593">
    <property type="entry name" value="AAA+_ATPase"/>
</dbReference>
<keyword evidence="3" id="KW-0067">ATP-binding</keyword>
<dbReference type="PANTHER" id="PTHR30050:SF4">
    <property type="entry name" value="ATP-BINDING PROTEIN RV3427C IN INSERTION SEQUENCE-RELATED"/>
    <property type="match status" value="1"/>
</dbReference>
<dbReference type="GO" id="GO:0006260">
    <property type="term" value="P:DNA replication"/>
    <property type="evidence" value="ECO:0007669"/>
    <property type="project" value="TreeGrafter"/>
</dbReference>
<sequence length="250" mass="28948">MKMDLKEICKALHLAYIADRFEEVAYETKEQFLRDVLALELSFRQKAKQARLIKKAKFRELKWLKDYEWSDQIHWPTTTSKEELCDLRFLEQKQNVLLLGSPGTGKTHLATALGLKACERGHEVRFFRVADLVDQLEEALKDGTLGRLKRQIDTCELLILDELGYVPFQKQGSELLFHIIADCYERKSVIVTSNLEFGQWNRVFGDNRLTAALVDRLVHHAHILAFTGESYRLRHALSAVQLLPSHSVER</sequence>
<dbReference type="OrthoDB" id="2052561at2"/>
<dbReference type="InterPro" id="IPR027417">
    <property type="entry name" value="P-loop_NTPase"/>
</dbReference>
<feature type="domain" description="AAA+ ATPase" evidence="4">
    <location>
        <begin position="92"/>
        <end position="224"/>
    </location>
</feature>
<dbReference type="InterPro" id="IPR002611">
    <property type="entry name" value="IstB_ATP-bd"/>
</dbReference>
<evidence type="ECO:0000256" key="2">
    <source>
        <dbReference type="ARBA" id="ARBA00022741"/>
    </source>
</evidence>
<dbReference type="CDD" id="cd00009">
    <property type="entry name" value="AAA"/>
    <property type="match status" value="1"/>
</dbReference>
<keyword evidence="2" id="KW-0547">Nucleotide-binding</keyword>
<dbReference type="InterPro" id="IPR047661">
    <property type="entry name" value="IstB"/>
</dbReference>
<evidence type="ECO:0000256" key="3">
    <source>
        <dbReference type="ARBA" id="ARBA00022840"/>
    </source>
</evidence>
<dbReference type="Gene3D" id="3.40.50.300">
    <property type="entry name" value="P-loop containing nucleotide triphosphate hydrolases"/>
    <property type="match status" value="1"/>
</dbReference>
<evidence type="ECO:0000313" key="6">
    <source>
        <dbReference type="Proteomes" id="UP000075683"/>
    </source>
</evidence>
<dbReference type="SUPFAM" id="SSF52540">
    <property type="entry name" value="P-loop containing nucleoside triphosphate hydrolases"/>
    <property type="match status" value="1"/>
</dbReference>
<proteinExistence type="inferred from homology"/>
<dbReference type="InterPro" id="IPR028350">
    <property type="entry name" value="DNAC/IstB-like"/>
</dbReference>
<evidence type="ECO:0000313" key="5">
    <source>
        <dbReference type="EMBL" id="KYD08922.1"/>
    </source>
</evidence>
<gene>
    <name evidence="5" type="ORF">B4135_3833</name>
</gene>
<dbReference type="EMBL" id="LQYT01000133">
    <property type="protein sequence ID" value="KYD08922.1"/>
    <property type="molecule type" value="Genomic_DNA"/>
</dbReference>